<evidence type="ECO:0000313" key="2">
    <source>
        <dbReference type="Proteomes" id="UP001066276"/>
    </source>
</evidence>
<organism evidence="1 2">
    <name type="scientific">Pleurodeles waltl</name>
    <name type="common">Iberian ribbed newt</name>
    <dbReference type="NCBI Taxonomy" id="8319"/>
    <lineage>
        <taxon>Eukaryota</taxon>
        <taxon>Metazoa</taxon>
        <taxon>Chordata</taxon>
        <taxon>Craniata</taxon>
        <taxon>Vertebrata</taxon>
        <taxon>Euteleostomi</taxon>
        <taxon>Amphibia</taxon>
        <taxon>Batrachia</taxon>
        <taxon>Caudata</taxon>
        <taxon>Salamandroidea</taxon>
        <taxon>Salamandridae</taxon>
        <taxon>Pleurodelinae</taxon>
        <taxon>Pleurodeles</taxon>
    </lineage>
</organism>
<dbReference type="Proteomes" id="UP001066276">
    <property type="component" value="Chromosome 6"/>
</dbReference>
<evidence type="ECO:0000313" key="1">
    <source>
        <dbReference type="EMBL" id="KAJ1146153.1"/>
    </source>
</evidence>
<accession>A0AAV7R1F5</accession>
<dbReference type="AlphaFoldDB" id="A0AAV7R1F5"/>
<sequence length="135" mass="14889">MFLRVTLLRGHSSNPSPLALGEKYLALKSLGELDFDLSCTGACQAGRSDAGSAHNCSYLETKSLPEVGLNNWARHLRGSDNEGKSQLPALTRKRYTEEIEYFYIATGQQSASHQRLEEMHRIPKDLTAPGSRGLP</sequence>
<protein>
    <submittedName>
        <fullName evidence="1">Uncharacterized protein</fullName>
    </submittedName>
</protein>
<keyword evidence="2" id="KW-1185">Reference proteome</keyword>
<name>A0AAV7R1F5_PLEWA</name>
<reference evidence="1" key="1">
    <citation type="journal article" date="2022" name="bioRxiv">
        <title>Sequencing and chromosome-scale assembly of the giantPleurodeles waltlgenome.</title>
        <authorList>
            <person name="Brown T."/>
            <person name="Elewa A."/>
            <person name="Iarovenko S."/>
            <person name="Subramanian E."/>
            <person name="Araus A.J."/>
            <person name="Petzold A."/>
            <person name="Susuki M."/>
            <person name="Suzuki K.-i.T."/>
            <person name="Hayashi T."/>
            <person name="Toyoda A."/>
            <person name="Oliveira C."/>
            <person name="Osipova E."/>
            <person name="Leigh N.D."/>
            <person name="Simon A."/>
            <person name="Yun M.H."/>
        </authorList>
    </citation>
    <scope>NUCLEOTIDE SEQUENCE</scope>
    <source>
        <strain evidence="1">20211129_DDA</strain>
        <tissue evidence="1">Liver</tissue>
    </source>
</reference>
<proteinExistence type="predicted"/>
<comment type="caution">
    <text evidence="1">The sequence shown here is derived from an EMBL/GenBank/DDBJ whole genome shotgun (WGS) entry which is preliminary data.</text>
</comment>
<dbReference type="EMBL" id="JANPWB010000010">
    <property type="protein sequence ID" value="KAJ1146153.1"/>
    <property type="molecule type" value="Genomic_DNA"/>
</dbReference>
<gene>
    <name evidence="1" type="ORF">NDU88_012434</name>
</gene>